<dbReference type="RefSeq" id="XP_004253862.1">
    <property type="nucleotide sequence ID" value="XM_004253814.1"/>
</dbReference>
<dbReference type="PANTHER" id="PTHR10332:SF10">
    <property type="entry name" value="EQUILIBRATIVE NUCLEOSIDE TRANSPORTER 4"/>
    <property type="match status" value="1"/>
</dbReference>
<dbReference type="EMBL" id="KB206864">
    <property type="protein sequence ID" value="ELP87091.1"/>
    <property type="molecule type" value="Genomic_DNA"/>
</dbReference>
<keyword evidence="9" id="KW-1185">Reference proteome</keyword>
<evidence type="ECO:0008006" key="10">
    <source>
        <dbReference type="Google" id="ProtNLM"/>
    </source>
</evidence>
<dbReference type="AlphaFoldDB" id="A0A0A1TZR4"/>
<evidence type="ECO:0000256" key="5">
    <source>
        <dbReference type="ARBA" id="ARBA00022989"/>
    </source>
</evidence>
<dbReference type="Proteomes" id="UP000014680">
    <property type="component" value="Unassembled WGS sequence"/>
</dbReference>
<dbReference type="GO" id="GO:0005337">
    <property type="term" value="F:nucleoside transmembrane transporter activity"/>
    <property type="evidence" value="ECO:0007669"/>
    <property type="project" value="InterPro"/>
</dbReference>
<evidence type="ECO:0000256" key="7">
    <source>
        <dbReference type="SAM" id="Phobius"/>
    </source>
</evidence>
<keyword evidence="4 7" id="KW-0812">Transmembrane</keyword>
<proteinExistence type="inferred from homology"/>
<dbReference type="GeneID" id="14886063"/>
<comment type="subcellular location">
    <subcellularLocation>
        <location evidence="1">Membrane</location>
        <topology evidence="1">Multi-pass membrane protein</topology>
    </subcellularLocation>
</comment>
<accession>A0A0A1TZR4</accession>
<evidence type="ECO:0000256" key="4">
    <source>
        <dbReference type="ARBA" id="ARBA00022692"/>
    </source>
</evidence>
<feature type="transmembrane region" description="Helical" evidence="7">
    <location>
        <begin position="412"/>
        <end position="434"/>
    </location>
</feature>
<dbReference type="InterPro" id="IPR002259">
    <property type="entry name" value="Eqnu_transpt"/>
</dbReference>
<dbReference type="GO" id="GO:0005886">
    <property type="term" value="C:plasma membrane"/>
    <property type="evidence" value="ECO:0007669"/>
    <property type="project" value="TreeGrafter"/>
</dbReference>
<reference evidence="8 9" key="1">
    <citation type="submission" date="2012-10" db="EMBL/GenBank/DDBJ databases">
        <authorList>
            <person name="Zafar N."/>
            <person name="Inman J."/>
            <person name="Hall N."/>
            <person name="Lorenzi H."/>
            <person name="Caler E."/>
        </authorList>
    </citation>
    <scope>NUCLEOTIDE SEQUENCE [LARGE SCALE GENOMIC DNA]</scope>
    <source>
        <strain evidence="8 9">IP1</strain>
    </source>
</reference>
<keyword evidence="6 7" id="KW-0472">Membrane</keyword>
<feature type="transmembrane region" description="Helical" evidence="7">
    <location>
        <begin position="88"/>
        <end position="112"/>
    </location>
</feature>
<feature type="transmembrane region" description="Helical" evidence="7">
    <location>
        <begin position="379"/>
        <end position="400"/>
    </location>
</feature>
<evidence type="ECO:0000313" key="9">
    <source>
        <dbReference type="Proteomes" id="UP000014680"/>
    </source>
</evidence>
<feature type="transmembrane region" description="Helical" evidence="7">
    <location>
        <begin position="158"/>
        <end position="187"/>
    </location>
</feature>
<evidence type="ECO:0000256" key="2">
    <source>
        <dbReference type="ARBA" id="ARBA00007965"/>
    </source>
</evidence>
<evidence type="ECO:0000256" key="3">
    <source>
        <dbReference type="ARBA" id="ARBA00022448"/>
    </source>
</evidence>
<feature type="transmembrane region" description="Helical" evidence="7">
    <location>
        <begin position="119"/>
        <end position="138"/>
    </location>
</feature>
<dbReference type="KEGG" id="eiv:EIN_495460"/>
<dbReference type="OMA" id="MANDSGY"/>
<feature type="transmembrane region" description="Helical" evidence="7">
    <location>
        <begin position="301"/>
        <end position="321"/>
    </location>
</feature>
<gene>
    <name evidence="8" type="ORF">EIN_495460</name>
</gene>
<organism evidence="8 9">
    <name type="scientific">Entamoeba invadens IP1</name>
    <dbReference type="NCBI Taxonomy" id="370355"/>
    <lineage>
        <taxon>Eukaryota</taxon>
        <taxon>Amoebozoa</taxon>
        <taxon>Evosea</taxon>
        <taxon>Archamoebae</taxon>
        <taxon>Mastigamoebida</taxon>
        <taxon>Entamoebidae</taxon>
        <taxon>Entamoeba</taxon>
    </lineage>
</organism>
<dbReference type="PANTHER" id="PTHR10332">
    <property type="entry name" value="EQUILIBRATIVE NUCLEOSIDE TRANSPORTER"/>
    <property type="match status" value="1"/>
</dbReference>
<comment type="similarity">
    <text evidence="2">Belongs to the SLC29A/ENT transporter (TC 2.A.57) family.</text>
</comment>
<name>A0A0A1TZR4_ENTIV</name>
<evidence type="ECO:0000256" key="6">
    <source>
        <dbReference type="ARBA" id="ARBA00023136"/>
    </source>
</evidence>
<protein>
    <recommendedName>
        <fullName evidence="10">Nucleoside transporter</fullName>
    </recommendedName>
</protein>
<sequence>MANDSGYYQQPISSYSGQMNSTGSLLDVNEDSSIIRKSTSLFNPDLSTKHNIETFLLCLVLGTCFNFHGTTITSTTAALGVNLGNVSLFYFVPIVFYITNLITVIFLVVLSFVTPKYPFFPLSCITLLGQYILTLIMTPSYPPVLQLFDHFDPHTVNLVFGIFLVFCSFINGILSAINFSTFVYISITLSPSHLIGFIIGTSSGPFLSALINLINNLTLHHKQTVYIVITLTLVVIIPLFFISYFFYCYKTIPHLHSFFHQTEETTFLSINNRIPSKFKRFVLSIKASVLEIKHEMVTLKYCTTSLFLVYFCSNYIFPGMLNNFNITTSAETITTNNNSKYVFHLNVISFIFTGFDLCGSIACFAPFTPSKKTILGVTLSRVILFVVFCTILNIGALLGIDSKEETSLLKGIQNVIGTVDCLATIILGASQGYLTAHCILKICKRVEERVGTNVVMLMISLGGFLGGILQVIILSVAQSFL</sequence>
<evidence type="ECO:0000256" key="1">
    <source>
        <dbReference type="ARBA" id="ARBA00004141"/>
    </source>
</evidence>
<feature type="transmembrane region" description="Helical" evidence="7">
    <location>
        <begin position="341"/>
        <end position="367"/>
    </location>
</feature>
<feature type="transmembrane region" description="Helical" evidence="7">
    <location>
        <begin position="226"/>
        <end position="247"/>
    </location>
</feature>
<keyword evidence="3" id="KW-0813">Transport</keyword>
<evidence type="ECO:0000313" key="8">
    <source>
        <dbReference type="EMBL" id="ELP87091.1"/>
    </source>
</evidence>
<feature type="transmembrane region" description="Helical" evidence="7">
    <location>
        <begin position="454"/>
        <end position="477"/>
    </location>
</feature>
<feature type="transmembrane region" description="Helical" evidence="7">
    <location>
        <begin position="194"/>
        <end position="214"/>
    </location>
</feature>
<keyword evidence="5 7" id="KW-1133">Transmembrane helix</keyword>
<dbReference type="OrthoDB" id="26943at2759"/>
<dbReference type="VEuPathDB" id="AmoebaDB:EIN_495460"/>